<evidence type="ECO:0000313" key="3">
    <source>
        <dbReference type="Proteomes" id="UP001189429"/>
    </source>
</evidence>
<protein>
    <recommendedName>
        <fullName evidence="4">Subtilisin</fullName>
    </recommendedName>
</protein>
<keyword evidence="3" id="KW-1185">Reference proteome</keyword>
<feature type="region of interest" description="Disordered" evidence="1">
    <location>
        <begin position="1"/>
        <end position="95"/>
    </location>
</feature>
<evidence type="ECO:0000256" key="1">
    <source>
        <dbReference type="SAM" id="MobiDB-lite"/>
    </source>
</evidence>
<comment type="caution">
    <text evidence="2">The sequence shown here is derived from an EMBL/GenBank/DDBJ whole genome shotgun (WGS) entry which is preliminary data.</text>
</comment>
<feature type="compositionally biased region" description="Basic residues" evidence="1">
    <location>
        <begin position="33"/>
        <end position="47"/>
    </location>
</feature>
<proteinExistence type="predicted"/>
<evidence type="ECO:0008006" key="4">
    <source>
        <dbReference type="Google" id="ProtNLM"/>
    </source>
</evidence>
<dbReference type="Proteomes" id="UP001189429">
    <property type="component" value="Unassembled WGS sequence"/>
</dbReference>
<gene>
    <name evidence="2" type="ORF">PCOR1329_LOCUS72432</name>
</gene>
<feature type="compositionally biased region" description="Low complexity" evidence="1">
    <location>
        <begin position="60"/>
        <end position="76"/>
    </location>
</feature>
<accession>A0ABN9X0Y6</accession>
<evidence type="ECO:0000313" key="2">
    <source>
        <dbReference type="EMBL" id="CAK0892913.1"/>
    </source>
</evidence>
<feature type="compositionally biased region" description="Low complexity" evidence="1">
    <location>
        <begin position="19"/>
        <end position="32"/>
    </location>
</feature>
<reference evidence="2" key="1">
    <citation type="submission" date="2023-10" db="EMBL/GenBank/DDBJ databases">
        <authorList>
            <person name="Chen Y."/>
            <person name="Shah S."/>
            <person name="Dougan E. K."/>
            <person name="Thang M."/>
            <person name="Chan C."/>
        </authorList>
    </citation>
    <scope>NUCLEOTIDE SEQUENCE [LARGE SCALE GENOMIC DNA]</scope>
</reference>
<name>A0ABN9X0Y6_9DINO</name>
<feature type="region of interest" description="Disordered" evidence="1">
    <location>
        <begin position="227"/>
        <end position="255"/>
    </location>
</feature>
<dbReference type="EMBL" id="CAUYUJ010019682">
    <property type="protein sequence ID" value="CAK0892913.1"/>
    <property type="molecule type" value="Genomic_DNA"/>
</dbReference>
<organism evidence="2 3">
    <name type="scientific">Prorocentrum cordatum</name>
    <dbReference type="NCBI Taxonomy" id="2364126"/>
    <lineage>
        <taxon>Eukaryota</taxon>
        <taxon>Sar</taxon>
        <taxon>Alveolata</taxon>
        <taxon>Dinophyceae</taxon>
        <taxon>Prorocentrales</taxon>
        <taxon>Prorocentraceae</taxon>
        <taxon>Prorocentrum</taxon>
    </lineage>
</organism>
<sequence length="255" mass="26226">MPRVGKATSVPTTAAAEMRLGGPEAAGAGPPVGRRRRRVRDRRHRQGRPPSRTVPHGERSGTAAASTGSPSGAARGRWADRELVAAPRPAGPPAAQVHWREQNTFLEILSEREEAEMEALHGLRRTSSCPVLGGWGSTGSLELTQAAGDYGANLGVAPAASSRQHALELWPLTPPGAVEESEERAGFGLFGATGGARVVVQETLDAGVHGVVDGPERGDGGERLILGGVGPHTSVGEAPAQAQAAAASAAPALRR</sequence>
<feature type="compositionally biased region" description="Low complexity" evidence="1">
    <location>
        <begin position="238"/>
        <end position="255"/>
    </location>
</feature>